<accession>A0A6B3NRH4</accession>
<dbReference type="Pfam" id="PF12625">
    <property type="entry name" value="Arabinose_bd"/>
    <property type="match status" value="1"/>
</dbReference>
<evidence type="ECO:0000313" key="2">
    <source>
        <dbReference type="EMBL" id="NER64729.1"/>
    </source>
</evidence>
<protein>
    <submittedName>
        <fullName evidence="2">AraC family transcriptional regulator</fullName>
    </submittedName>
</protein>
<comment type="caution">
    <text evidence="2">The sequence shown here is derived from an EMBL/GenBank/DDBJ whole genome shotgun (WGS) entry which is preliminary data.</text>
</comment>
<name>A0A6B3NRH4_9PSED</name>
<organism evidence="2 3">
    <name type="scientific">Pseudomonas brassicae</name>
    <dbReference type="NCBI Taxonomy" id="2708063"/>
    <lineage>
        <taxon>Bacteria</taxon>
        <taxon>Pseudomonadati</taxon>
        <taxon>Pseudomonadota</taxon>
        <taxon>Gammaproteobacteria</taxon>
        <taxon>Pseudomonadales</taxon>
        <taxon>Pseudomonadaceae</taxon>
        <taxon>Pseudomonas</taxon>
    </lineage>
</organism>
<gene>
    <name evidence="2" type="ORF">G3436_13670</name>
</gene>
<dbReference type="Proteomes" id="UP000482634">
    <property type="component" value="Unassembled WGS sequence"/>
</dbReference>
<reference evidence="2 3" key="1">
    <citation type="submission" date="2020-02" db="EMBL/GenBank/DDBJ databases">
        <title>Broccoli isolated Pseudomonas sp.</title>
        <authorList>
            <person name="Fujikawa T."/>
            <person name="Sawada H."/>
        </authorList>
    </citation>
    <scope>NUCLEOTIDE SEQUENCE [LARGE SCALE GENOMIC DNA]</scope>
    <source>
        <strain evidence="2 3">MAFF212427</strain>
    </source>
</reference>
<dbReference type="EMBL" id="JAAHBU010000171">
    <property type="protein sequence ID" value="NER64729.1"/>
    <property type="molecule type" value="Genomic_DNA"/>
</dbReference>
<feature type="domain" description="HTH-type transcriptional regulator AraC-type N-terminal" evidence="1">
    <location>
        <begin position="44"/>
        <end position="145"/>
    </location>
</feature>
<dbReference type="AlphaFoldDB" id="A0A6B3NRH4"/>
<proteinExistence type="predicted"/>
<evidence type="ECO:0000313" key="3">
    <source>
        <dbReference type="Proteomes" id="UP000482634"/>
    </source>
</evidence>
<evidence type="ECO:0000259" key="1">
    <source>
        <dbReference type="Pfam" id="PF12625"/>
    </source>
</evidence>
<keyword evidence="3" id="KW-1185">Reference proteome</keyword>
<dbReference type="InterPro" id="IPR032687">
    <property type="entry name" value="AraC-type_N"/>
</dbReference>
<sequence>MTANEDLITWNTRWRLTGRVVSCRTCHSQQPETHRGEAFEHLPGSRYMRLCSPDQLRVEERDGKVSFTIIWPPSSGTEPYLSVEACFAFVIELGRRGTGKHVVPLTMNLRRPEPSLPTHTHYFDCSIRYGAARDQLTLSATDLSLSFREHNPLKLLALYMDLKTVYCNRSMSSNPIASAIFGTDKALIIQGFVVSGIQEIGTSLYGSFPHLFGHFHNPALLTPLRPPLSLVNYISKHTRCSCLRYSTSPRGVHSIVEMWRIAAKPPTLIERFLERLAQLVV</sequence>